<evidence type="ECO:0000313" key="1">
    <source>
        <dbReference type="EMBL" id="SER39686.1"/>
    </source>
</evidence>
<protein>
    <submittedName>
        <fullName evidence="1">Uncharacterized protein</fullName>
    </submittedName>
</protein>
<name>A0A1H9NUM7_9SPHI</name>
<dbReference type="RefSeq" id="WP_175474517.1">
    <property type="nucleotide sequence ID" value="NZ_FOGG01000008.1"/>
</dbReference>
<keyword evidence="2" id="KW-1185">Reference proteome</keyword>
<dbReference type="Proteomes" id="UP000199572">
    <property type="component" value="Unassembled WGS sequence"/>
</dbReference>
<gene>
    <name evidence="1" type="ORF">SAMN04488023_108133</name>
</gene>
<reference evidence="1 2" key="1">
    <citation type="submission" date="2016-10" db="EMBL/GenBank/DDBJ databases">
        <authorList>
            <person name="de Groot N.N."/>
        </authorList>
    </citation>
    <scope>NUCLEOTIDE SEQUENCE [LARGE SCALE GENOMIC DNA]</scope>
    <source>
        <strain evidence="1 2">DSM 18610</strain>
    </source>
</reference>
<organism evidence="1 2">
    <name type="scientific">Pedobacter rhizosphaerae</name>
    <dbReference type="NCBI Taxonomy" id="390241"/>
    <lineage>
        <taxon>Bacteria</taxon>
        <taxon>Pseudomonadati</taxon>
        <taxon>Bacteroidota</taxon>
        <taxon>Sphingobacteriia</taxon>
        <taxon>Sphingobacteriales</taxon>
        <taxon>Sphingobacteriaceae</taxon>
        <taxon>Pedobacter</taxon>
    </lineage>
</organism>
<proteinExistence type="predicted"/>
<dbReference type="AlphaFoldDB" id="A0A1H9NUM7"/>
<accession>A0A1H9NUM7</accession>
<sequence>MVIVIDKNSDKKTIEASLKKIQVGKKKFKLSDFAGKLKGVFGDGVDFQKKIRNEWD</sequence>
<evidence type="ECO:0000313" key="2">
    <source>
        <dbReference type="Proteomes" id="UP000199572"/>
    </source>
</evidence>
<dbReference type="STRING" id="390241.SAMN04488023_108133"/>
<dbReference type="EMBL" id="FOGG01000008">
    <property type="protein sequence ID" value="SER39686.1"/>
    <property type="molecule type" value="Genomic_DNA"/>
</dbReference>